<evidence type="ECO:0000256" key="1">
    <source>
        <dbReference type="ARBA" id="ARBA00010243"/>
    </source>
</evidence>
<gene>
    <name evidence="8" type="primary">radC</name>
    <name evidence="8" type="ORF">plasmid_LIBA6289_00079</name>
</gene>
<keyword evidence="8" id="KW-0614">Plasmid</keyword>
<keyword evidence="6" id="KW-0482">Metalloprotease</keyword>
<dbReference type="Gene3D" id="3.40.140.10">
    <property type="entry name" value="Cytidine Deaminase, domain 2"/>
    <property type="match status" value="1"/>
</dbReference>
<dbReference type="InterPro" id="IPR001405">
    <property type="entry name" value="UPF0758"/>
</dbReference>
<keyword evidence="2" id="KW-0645">Protease</keyword>
<evidence type="ECO:0000256" key="6">
    <source>
        <dbReference type="ARBA" id="ARBA00023049"/>
    </source>
</evidence>
<name>A0A2R4NCA4_CLODI</name>
<dbReference type="GO" id="GO:0046872">
    <property type="term" value="F:metal ion binding"/>
    <property type="evidence" value="ECO:0007669"/>
    <property type="project" value="UniProtKB-KW"/>
</dbReference>
<dbReference type="AlphaFoldDB" id="A0A2R4NCA4"/>
<evidence type="ECO:0000313" key="8">
    <source>
        <dbReference type="EMBL" id="AVX33764.1"/>
    </source>
</evidence>
<accession>A0A2R4NCA4</accession>
<dbReference type="EMBL" id="MF547664">
    <property type="protein sequence ID" value="AVX33764.1"/>
    <property type="molecule type" value="Genomic_DNA"/>
</dbReference>
<reference evidence="8" key="1">
    <citation type="journal article" date="2018" name="Genome Biol. Evol.">
        <title>Two Groups of Cocirculating, Epidemic Clostridiodes difficile Strains Microdiversify through Different Mechanisms.</title>
        <authorList>
            <person name="Murillo T."/>
            <person name="Ramirez-Vargas G."/>
            <person name="Riedel T."/>
            <person name="Overmann J."/>
            <person name="Andersen J.M."/>
            <person name="Guzman-Verri C."/>
            <person name="Chaves-Olarte E."/>
            <person name="Rodriguez C."/>
        </authorList>
    </citation>
    <scope>NUCLEOTIDE SEQUENCE</scope>
    <source>
        <strain evidence="8">LIBA-6289</strain>
        <plasmid evidence="8">LIBA6289</plasmid>
    </source>
</reference>
<comment type="similarity">
    <text evidence="1">Belongs to the UPF0758 family.</text>
</comment>
<protein>
    <submittedName>
        <fullName evidence="8">DNA repair protein RadC</fullName>
    </submittedName>
</protein>
<dbReference type="PROSITE" id="PS01302">
    <property type="entry name" value="UPF0758"/>
    <property type="match status" value="1"/>
</dbReference>
<dbReference type="PANTHER" id="PTHR30471:SF3">
    <property type="entry name" value="UPF0758 PROTEIN YEES-RELATED"/>
    <property type="match status" value="1"/>
</dbReference>
<dbReference type="GO" id="GO:0008237">
    <property type="term" value="F:metallopeptidase activity"/>
    <property type="evidence" value="ECO:0007669"/>
    <property type="project" value="UniProtKB-KW"/>
</dbReference>
<evidence type="ECO:0000256" key="2">
    <source>
        <dbReference type="ARBA" id="ARBA00022670"/>
    </source>
</evidence>
<keyword evidence="4" id="KW-0378">Hydrolase</keyword>
<dbReference type="SUPFAM" id="SSF102712">
    <property type="entry name" value="JAB1/MPN domain"/>
    <property type="match status" value="1"/>
</dbReference>
<dbReference type="PANTHER" id="PTHR30471">
    <property type="entry name" value="DNA REPAIR PROTEIN RADC"/>
    <property type="match status" value="1"/>
</dbReference>
<dbReference type="Pfam" id="PF04002">
    <property type="entry name" value="RadC"/>
    <property type="match status" value="1"/>
</dbReference>
<dbReference type="InterPro" id="IPR020891">
    <property type="entry name" value="UPF0758_CS"/>
</dbReference>
<proteinExistence type="inferred from homology"/>
<dbReference type="CDD" id="cd08071">
    <property type="entry name" value="MPN_DUF2466"/>
    <property type="match status" value="1"/>
</dbReference>
<feature type="domain" description="MPN" evidence="7">
    <location>
        <begin position="23"/>
        <end position="145"/>
    </location>
</feature>
<dbReference type="GO" id="GO:0006508">
    <property type="term" value="P:proteolysis"/>
    <property type="evidence" value="ECO:0007669"/>
    <property type="project" value="UniProtKB-KW"/>
</dbReference>
<dbReference type="RefSeq" id="WP_172692611.1">
    <property type="nucleotide sequence ID" value="NZ_MF547664.1"/>
</dbReference>
<organism evidence="8">
    <name type="scientific">Clostridioides difficile</name>
    <name type="common">Peptoclostridium difficile</name>
    <dbReference type="NCBI Taxonomy" id="1496"/>
    <lineage>
        <taxon>Bacteria</taxon>
        <taxon>Bacillati</taxon>
        <taxon>Bacillota</taxon>
        <taxon>Clostridia</taxon>
        <taxon>Peptostreptococcales</taxon>
        <taxon>Peptostreptococcaceae</taxon>
        <taxon>Clostridioides</taxon>
    </lineage>
</organism>
<evidence type="ECO:0000256" key="4">
    <source>
        <dbReference type="ARBA" id="ARBA00022801"/>
    </source>
</evidence>
<dbReference type="PROSITE" id="PS50249">
    <property type="entry name" value="MPN"/>
    <property type="match status" value="1"/>
</dbReference>
<dbReference type="InterPro" id="IPR025657">
    <property type="entry name" value="RadC_JAB"/>
</dbReference>
<keyword evidence="3" id="KW-0479">Metal-binding</keyword>
<sequence length="146" mass="16599">MKKIEIVKVKLVKEKDLFVNNIHIKEPKDCYKVILNFLDNPDREHFIILGLSTNNKICIISTVSIGTLNSSLVHPREVFKIAILSNCSKIIISHNHPSGNCKPSQEDKNITNRLIDSGNLLGINILDHIIVSDESYFSFKENELLF</sequence>
<keyword evidence="5" id="KW-0862">Zinc</keyword>
<dbReference type="InterPro" id="IPR037518">
    <property type="entry name" value="MPN"/>
</dbReference>
<geneLocation type="plasmid" evidence="8">
    <name>LIBA6289</name>
</geneLocation>
<evidence type="ECO:0000256" key="3">
    <source>
        <dbReference type="ARBA" id="ARBA00022723"/>
    </source>
</evidence>
<evidence type="ECO:0000259" key="7">
    <source>
        <dbReference type="PROSITE" id="PS50249"/>
    </source>
</evidence>
<evidence type="ECO:0000256" key="5">
    <source>
        <dbReference type="ARBA" id="ARBA00022833"/>
    </source>
</evidence>